<dbReference type="InterPro" id="IPR001638">
    <property type="entry name" value="Solute-binding_3/MltF_N"/>
</dbReference>
<sequence>KILERPSGSHRHSADNSAPCIDKSLDRTWVFAVGDQKGALEFIDTDGFLKGFHIDLLKAICKTAGRKCTYVMDAYSNCWESTGDREFPGQGLLGKWYDACMGYWPSPRRLNSFNFTISYLKSDPAHVYYLMENMNFDPKDFRGRNIGFMDGWATNEFCLAKDGNVEAKGIQPGDYTEFYFKDHTDMVDALMEKKIDAFLSTEASYTPKEGSGVVTVGEGFSCSYNNRGTAFMTHYNNPVLDWLNAAMQEIYDDGTYRRICKKAQLDYAKHGKLLCLD</sequence>
<dbReference type="Proteomes" id="UP000749559">
    <property type="component" value="Unassembled WGS sequence"/>
</dbReference>
<keyword evidence="1" id="KW-0732">Signal</keyword>
<gene>
    <name evidence="3" type="ORF">OFUS_LOCUS8865</name>
</gene>
<name>A0A8S4NNT9_OWEFU</name>
<evidence type="ECO:0000313" key="4">
    <source>
        <dbReference type="Proteomes" id="UP000749559"/>
    </source>
</evidence>
<feature type="non-terminal residue" evidence="3">
    <location>
        <position position="1"/>
    </location>
</feature>
<dbReference type="AlphaFoldDB" id="A0A8S4NNT9"/>
<dbReference type="PANTHER" id="PTHR35936">
    <property type="entry name" value="MEMBRANE-BOUND LYTIC MUREIN TRANSGLYCOSYLASE F"/>
    <property type="match status" value="1"/>
</dbReference>
<dbReference type="PANTHER" id="PTHR35936:SF19">
    <property type="entry name" value="AMINO-ACID-BINDING PROTEIN YXEM-RELATED"/>
    <property type="match status" value="1"/>
</dbReference>
<evidence type="ECO:0000256" key="1">
    <source>
        <dbReference type="ARBA" id="ARBA00022729"/>
    </source>
</evidence>
<keyword evidence="4" id="KW-1185">Reference proteome</keyword>
<accession>A0A8S4NNT9</accession>
<dbReference type="Gene3D" id="3.40.190.10">
    <property type="entry name" value="Periplasmic binding protein-like II"/>
    <property type="match status" value="2"/>
</dbReference>
<dbReference type="Pfam" id="PF00497">
    <property type="entry name" value="SBP_bac_3"/>
    <property type="match status" value="1"/>
</dbReference>
<proteinExistence type="predicted"/>
<reference evidence="3" key="1">
    <citation type="submission" date="2022-03" db="EMBL/GenBank/DDBJ databases">
        <authorList>
            <person name="Martin C."/>
        </authorList>
    </citation>
    <scope>NUCLEOTIDE SEQUENCE</scope>
</reference>
<evidence type="ECO:0000259" key="2">
    <source>
        <dbReference type="Pfam" id="PF00497"/>
    </source>
</evidence>
<organism evidence="3 4">
    <name type="scientific">Owenia fusiformis</name>
    <name type="common">Polychaete worm</name>
    <dbReference type="NCBI Taxonomy" id="6347"/>
    <lineage>
        <taxon>Eukaryota</taxon>
        <taxon>Metazoa</taxon>
        <taxon>Spiralia</taxon>
        <taxon>Lophotrochozoa</taxon>
        <taxon>Annelida</taxon>
        <taxon>Polychaeta</taxon>
        <taxon>Sedentaria</taxon>
        <taxon>Canalipalpata</taxon>
        <taxon>Sabellida</taxon>
        <taxon>Oweniida</taxon>
        <taxon>Oweniidae</taxon>
        <taxon>Owenia</taxon>
    </lineage>
</organism>
<evidence type="ECO:0000313" key="3">
    <source>
        <dbReference type="EMBL" id="CAH1782408.1"/>
    </source>
</evidence>
<dbReference type="EMBL" id="CAIIXF020000004">
    <property type="protein sequence ID" value="CAH1782408.1"/>
    <property type="molecule type" value="Genomic_DNA"/>
</dbReference>
<protein>
    <recommendedName>
        <fullName evidence="2">Solute-binding protein family 3/N-terminal domain-containing protein</fullName>
    </recommendedName>
</protein>
<comment type="caution">
    <text evidence="3">The sequence shown here is derived from an EMBL/GenBank/DDBJ whole genome shotgun (WGS) entry which is preliminary data.</text>
</comment>
<dbReference type="SUPFAM" id="SSF53850">
    <property type="entry name" value="Periplasmic binding protein-like II"/>
    <property type="match status" value="1"/>
</dbReference>
<feature type="domain" description="Solute-binding protein family 3/N-terminal" evidence="2">
    <location>
        <begin position="39"/>
        <end position="262"/>
    </location>
</feature>
<dbReference type="OrthoDB" id="5984008at2759"/>